<name>A0A0C9YYW7_9AGAM</name>
<evidence type="ECO:0000313" key="2">
    <source>
        <dbReference type="Proteomes" id="UP000054018"/>
    </source>
</evidence>
<dbReference type="Proteomes" id="UP000054018">
    <property type="component" value="Unassembled WGS sequence"/>
</dbReference>
<keyword evidence="2" id="KW-1185">Reference proteome</keyword>
<dbReference type="AlphaFoldDB" id="A0A0C9YYW7"/>
<sequence>NLTLQIGLGAMARKISYLRWPAGSEQGGGIVESTPLVGGSNGYHWKLPGTST</sequence>
<dbReference type="HOGENOM" id="CLU_3093082_0_0_1"/>
<reference evidence="2" key="2">
    <citation type="submission" date="2015-01" db="EMBL/GenBank/DDBJ databases">
        <title>Evolutionary Origins and Diversification of the Mycorrhizal Mutualists.</title>
        <authorList>
            <consortium name="DOE Joint Genome Institute"/>
            <consortium name="Mycorrhizal Genomics Consortium"/>
            <person name="Kohler A."/>
            <person name="Kuo A."/>
            <person name="Nagy L.G."/>
            <person name="Floudas D."/>
            <person name="Copeland A."/>
            <person name="Barry K.W."/>
            <person name="Cichocki N."/>
            <person name="Veneault-Fourrey C."/>
            <person name="LaButti K."/>
            <person name="Lindquist E.A."/>
            <person name="Lipzen A."/>
            <person name="Lundell T."/>
            <person name="Morin E."/>
            <person name="Murat C."/>
            <person name="Riley R."/>
            <person name="Ohm R."/>
            <person name="Sun H."/>
            <person name="Tunlid A."/>
            <person name="Henrissat B."/>
            <person name="Grigoriev I.V."/>
            <person name="Hibbett D.S."/>
            <person name="Martin F."/>
        </authorList>
    </citation>
    <scope>NUCLEOTIDE SEQUENCE [LARGE SCALE GENOMIC DNA]</scope>
    <source>
        <strain evidence="2">441</strain>
    </source>
</reference>
<dbReference type="EMBL" id="KN833790">
    <property type="protein sequence ID" value="KIK19144.1"/>
    <property type="molecule type" value="Genomic_DNA"/>
</dbReference>
<gene>
    <name evidence="1" type="ORF">PISMIDRAFT_683478</name>
</gene>
<feature type="non-terminal residue" evidence="1">
    <location>
        <position position="1"/>
    </location>
</feature>
<organism evidence="1 2">
    <name type="scientific">Pisolithus microcarpus 441</name>
    <dbReference type="NCBI Taxonomy" id="765257"/>
    <lineage>
        <taxon>Eukaryota</taxon>
        <taxon>Fungi</taxon>
        <taxon>Dikarya</taxon>
        <taxon>Basidiomycota</taxon>
        <taxon>Agaricomycotina</taxon>
        <taxon>Agaricomycetes</taxon>
        <taxon>Agaricomycetidae</taxon>
        <taxon>Boletales</taxon>
        <taxon>Sclerodermatineae</taxon>
        <taxon>Pisolithaceae</taxon>
        <taxon>Pisolithus</taxon>
    </lineage>
</organism>
<proteinExistence type="predicted"/>
<protein>
    <submittedName>
        <fullName evidence="1">Uncharacterized protein</fullName>
    </submittedName>
</protein>
<accession>A0A0C9YYW7</accession>
<evidence type="ECO:0000313" key="1">
    <source>
        <dbReference type="EMBL" id="KIK19144.1"/>
    </source>
</evidence>
<reference evidence="1 2" key="1">
    <citation type="submission" date="2014-04" db="EMBL/GenBank/DDBJ databases">
        <authorList>
            <consortium name="DOE Joint Genome Institute"/>
            <person name="Kuo A."/>
            <person name="Kohler A."/>
            <person name="Costa M.D."/>
            <person name="Nagy L.G."/>
            <person name="Floudas D."/>
            <person name="Copeland A."/>
            <person name="Barry K.W."/>
            <person name="Cichocki N."/>
            <person name="Veneault-Fourrey C."/>
            <person name="LaButti K."/>
            <person name="Lindquist E.A."/>
            <person name="Lipzen A."/>
            <person name="Lundell T."/>
            <person name="Morin E."/>
            <person name="Murat C."/>
            <person name="Sun H."/>
            <person name="Tunlid A."/>
            <person name="Henrissat B."/>
            <person name="Grigoriev I.V."/>
            <person name="Hibbett D.S."/>
            <person name="Martin F."/>
            <person name="Nordberg H.P."/>
            <person name="Cantor M.N."/>
            <person name="Hua S.X."/>
        </authorList>
    </citation>
    <scope>NUCLEOTIDE SEQUENCE [LARGE SCALE GENOMIC DNA]</scope>
    <source>
        <strain evidence="1 2">441</strain>
    </source>
</reference>